<gene>
    <name evidence="1" type="ORF">SUTMEG_06790</name>
</gene>
<reference evidence="1 2" key="1">
    <citation type="journal article" date="2018" name="Int. J. Syst. Evol. Microbiol.">
        <title>Mesosutterella multiformis gen. nov., sp. nov., a member of the family Sutterellaceae and Sutterella megalosphaeroides sp. nov., isolated from human faeces.</title>
        <authorList>
            <person name="Sakamoto M."/>
            <person name="Ikeyama N."/>
            <person name="Kunihiro T."/>
            <person name="Iino T."/>
            <person name="Yuki M."/>
            <person name="Ohkuma M."/>
        </authorList>
    </citation>
    <scope>NUCLEOTIDE SEQUENCE [LARGE SCALE GENOMIC DNA]</scope>
    <source>
        <strain evidence="1 2">6FBBBH3</strain>
    </source>
</reference>
<protein>
    <submittedName>
        <fullName evidence="1">Uncharacterized protein</fullName>
    </submittedName>
</protein>
<dbReference type="AlphaFoldDB" id="A0A2Z6ICI4"/>
<dbReference type="RefSeq" id="WP_120176465.1">
    <property type="nucleotide sequence ID" value="NZ_AP018786.1"/>
</dbReference>
<keyword evidence="2" id="KW-1185">Reference proteome</keyword>
<organism evidence="1 2">
    <name type="scientific">Sutterella megalosphaeroides</name>
    <dbReference type="NCBI Taxonomy" id="2494234"/>
    <lineage>
        <taxon>Bacteria</taxon>
        <taxon>Pseudomonadati</taxon>
        <taxon>Pseudomonadota</taxon>
        <taxon>Betaproteobacteria</taxon>
        <taxon>Burkholderiales</taxon>
        <taxon>Sutterellaceae</taxon>
        <taxon>Sutterella</taxon>
    </lineage>
</organism>
<evidence type="ECO:0000313" key="2">
    <source>
        <dbReference type="Proteomes" id="UP000271003"/>
    </source>
</evidence>
<name>A0A2Z6ICI4_9BURK</name>
<accession>A0A2Z6ICI4</accession>
<dbReference type="EMBL" id="AP018786">
    <property type="protein sequence ID" value="BBF22788.1"/>
    <property type="molecule type" value="Genomic_DNA"/>
</dbReference>
<dbReference type="KEGG" id="sutt:SUTMEG_06790"/>
<sequence>MSVEFSFFTPEDDVLPYWSVDTVTGLCRIMLFIDRATKTGLTGECVPVVVEKNGVEIPGVATPEEARRRAQELLPSVDASRDWSFEFVVGDCRGTVAAKDSVGKVTVGFSCDDPEATLSIGEATLAAGEGRTSYHVFASIDIDEDSENYLGFAGFVVAFFDLLTAEDTEVQPMCLLDIPCANRTIDAVHAALAKESVPTEAD</sequence>
<dbReference type="Proteomes" id="UP000271003">
    <property type="component" value="Chromosome"/>
</dbReference>
<proteinExistence type="predicted"/>
<evidence type="ECO:0000313" key="1">
    <source>
        <dbReference type="EMBL" id="BBF22788.1"/>
    </source>
</evidence>